<keyword evidence="2" id="KW-1133">Transmembrane helix</keyword>
<sequence>MRAPDTGDRADRDAGPRSPAPGPPAPPPAPGGRQRLHESAAPPPAGPPGAPGPVLSPPAPPVPESRPVDRPGEPAAVAPAGPWPTVRPPSLRAVVIGRVAAGVAAAWFGVVYSITTDVHARADHLLAAIVVGGLLSLLGVVLLWLSASRIPVRVAPSRGPDMGLVRDRAAARKVLRSGGTPDGEQRRLIAVDVLADARLPQVAGAVFALLGPLVMAAVNASGPLGWAGPLTAGLIVVVLVLVGWRTWAAHALHRLADRRHTVPRYEESGAPWRPWP</sequence>
<feature type="region of interest" description="Disordered" evidence="1">
    <location>
        <begin position="1"/>
        <end position="84"/>
    </location>
</feature>
<name>A0A852VY27_PSEA5</name>
<feature type="transmembrane region" description="Helical" evidence="2">
    <location>
        <begin position="95"/>
        <end position="114"/>
    </location>
</feature>
<evidence type="ECO:0000313" key="4">
    <source>
        <dbReference type="Proteomes" id="UP000549695"/>
    </source>
</evidence>
<dbReference type="AlphaFoldDB" id="A0A852VY27"/>
<dbReference type="RefSeq" id="WP_179760612.1">
    <property type="nucleotide sequence ID" value="NZ_BAAAJZ010000008.1"/>
</dbReference>
<dbReference type="EMBL" id="JACCCZ010000001">
    <property type="protein sequence ID" value="NYG01089.1"/>
    <property type="molecule type" value="Genomic_DNA"/>
</dbReference>
<feature type="compositionally biased region" description="Pro residues" evidence="1">
    <location>
        <begin position="18"/>
        <end position="30"/>
    </location>
</feature>
<evidence type="ECO:0000313" key="3">
    <source>
        <dbReference type="EMBL" id="NYG01089.1"/>
    </source>
</evidence>
<feature type="transmembrane region" description="Helical" evidence="2">
    <location>
        <begin position="226"/>
        <end position="244"/>
    </location>
</feature>
<dbReference type="GeneID" id="98051172"/>
<proteinExistence type="predicted"/>
<accession>A0A852VY27</accession>
<feature type="transmembrane region" description="Helical" evidence="2">
    <location>
        <begin position="126"/>
        <end position="145"/>
    </location>
</feature>
<keyword evidence="2" id="KW-0812">Transmembrane</keyword>
<protein>
    <submittedName>
        <fullName evidence="3">Uncharacterized protein</fullName>
    </submittedName>
</protein>
<comment type="caution">
    <text evidence="3">The sequence shown here is derived from an EMBL/GenBank/DDBJ whole genome shotgun (WGS) entry which is preliminary data.</text>
</comment>
<reference evidence="3 4" key="1">
    <citation type="submission" date="2020-07" db="EMBL/GenBank/DDBJ databases">
        <title>Sequencing the genomes of 1000 actinobacteria strains.</title>
        <authorList>
            <person name="Klenk H.-P."/>
        </authorList>
    </citation>
    <scope>NUCLEOTIDE SEQUENCE [LARGE SCALE GENOMIC DNA]</scope>
    <source>
        <strain evidence="3 4">DSM 44749</strain>
    </source>
</reference>
<evidence type="ECO:0000256" key="2">
    <source>
        <dbReference type="SAM" id="Phobius"/>
    </source>
</evidence>
<feature type="transmembrane region" description="Helical" evidence="2">
    <location>
        <begin position="202"/>
        <end position="220"/>
    </location>
</feature>
<evidence type="ECO:0000256" key="1">
    <source>
        <dbReference type="SAM" id="MobiDB-lite"/>
    </source>
</evidence>
<feature type="compositionally biased region" description="Basic and acidic residues" evidence="1">
    <location>
        <begin position="1"/>
        <end position="15"/>
    </location>
</feature>
<gene>
    <name evidence="3" type="ORF">HDA37_001374</name>
</gene>
<keyword evidence="4" id="KW-1185">Reference proteome</keyword>
<organism evidence="3 4">
    <name type="scientific">Pseudonocardia alni</name>
    <name type="common">Amycolata alni</name>
    <dbReference type="NCBI Taxonomy" id="33907"/>
    <lineage>
        <taxon>Bacteria</taxon>
        <taxon>Bacillati</taxon>
        <taxon>Actinomycetota</taxon>
        <taxon>Actinomycetes</taxon>
        <taxon>Pseudonocardiales</taxon>
        <taxon>Pseudonocardiaceae</taxon>
        <taxon>Pseudonocardia</taxon>
    </lineage>
</organism>
<feature type="compositionally biased region" description="Pro residues" evidence="1">
    <location>
        <begin position="41"/>
        <end position="64"/>
    </location>
</feature>
<dbReference type="Proteomes" id="UP000549695">
    <property type="component" value="Unassembled WGS sequence"/>
</dbReference>
<keyword evidence="2" id="KW-0472">Membrane</keyword>